<name>A0ACB9AKC3_CICIN</name>
<accession>A0ACB9AKC3</accession>
<protein>
    <submittedName>
        <fullName evidence="1">Uncharacterized protein</fullName>
    </submittedName>
</protein>
<sequence length="113" mass="12317">MAENMADLVAAEKEDLGFFSCGGGGSGSPHPYRLASGVGEFTRRWRWKDDGSKRYAFLLFADSLNPKIRTKEMGGSDSGVEKSAHKEKEKKTLLGLARIAKPLAGKNLSKPRC</sequence>
<evidence type="ECO:0000313" key="1">
    <source>
        <dbReference type="EMBL" id="KAI3710153.1"/>
    </source>
</evidence>
<keyword evidence="2" id="KW-1185">Reference proteome</keyword>
<proteinExistence type="predicted"/>
<dbReference type="EMBL" id="CM042015">
    <property type="protein sequence ID" value="KAI3710153.1"/>
    <property type="molecule type" value="Genomic_DNA"/>
</dbReference>
<dbReference type="Proteomes" id="UP001055811">
    <property type="component" value="Linkage Group LG07"/>
</dbReference>
<reference evidence="1 2" key="2">
    <citation type="journal article" date="2022" name="Mol. Ecol. Resour.">
        <title>The genomes of chicory, endive, great burdock and yacon provide insights into Asteraceae paleo-polyploidization history and plant inulin production.</title>
        <authorList>
            <person name="Fan W."/>
            <person name="Wang S."/>
            <person name="Wang H."/>
            <person name="Wang A."/>
            <person name="Jiang F."/>
            <person name="Liu H."/>
            <person name="Zhao H."/>
            <person name="Xu D."/>
            <person name="Zhang Y."/>
        </authorList>
    </citation>
    <scope>NUCLEOTIDE SEQUENCE [LARGE SCALE GENOMIC DNA]</scope>
    <source>
        <strain evidence="2">cv. Punajuju</strain>
        <tissue evidence="1">Leaves</tissue>
    </source>
</reference>
<comment type="caution">
    <text evidence="1">The sequence shown here is derived from an EMBL/GenBank/DDBJ whole genome shotgun (WGS) entry which is preliminary data.</text>
</comment>
<organism evidence="1 2">
    <name type="scientific">Cichorium intybus</name>
    <name type="common">Chicory</name>
    <dbReference type="NCBI Taxonomy" id="13427"/>
    <lineage>
        <taxon>Eukaryota</taxon>
        <taxon>Viridiplantae</taxon>
        <taxon>Streptophyta</taxon>
        <taxon>Embryophyta</taxon>
        <taxon>Tracheophyta</taxon>
        <taxon>Spermatophyta</taxon>
        <taxon>Magnoliopsida</taxon>
        <taxon>eudicotyledons</taxon>
        <taxon>Gunneridae</taxon>
        <taxon>Pentapetalae</taxon>
        <taxon>asterids</taxon>
        <taxon>campanulids</taxon>
        <taxon>Asterales</taxon>
        <taxon>Asteraceae</taxon>
        <taxon>Cichorioideae</taxon>
        <taxon>Cichorieae</taxon>
        <taxon>Cichoriinae</taxon>
        <taxon>Cichorium</taxon>
    </lineage>
</organism>
<gene>
    <name evidence="1" type="ORF">L2E82_39927</name>
</gene>
<reference evidence="2" key="1">
    <citation type="journal article" date="2022" name="Mol. Ecol. Resour.">
        <title>The genomes of chicory, endive, great burdock and yacon provide insights into Asteraceae palaeo-polyploidization history and plant inulin production.</title>
        <authorList>
            <person name="Fan W."/>
            <person name="Wang S."/>
            <person name="Wang H."/>
            <person name="Wang A."/>
            <person name="Jiang F."/>
            <person name="Liu H."/>
            <person name="Zhao H."/>
            <person name="Xu D."/>
            <person name="Zhang Y."/>
        </authorList>
    </citation>
    <scope>NUCLEOTIDE SEQUENCE [LARGE SCALE GENOMIC DNA]</scope>
    <source>
        <strain evidence="2">cv. Punajuju</strain>
    </source>
</reference>
<evidence type="ECO:0000313" key="2">
    <source>
        <dbReference type="Proteomes" id="UP001055811"/>
    </source>
</evidence>